<evidence type="ECO:0000313" key="1">
    <source>
        <dbReference type="EMBL" id="QYS97211.1"/>
    </source>
</evidence>
<accession>A0A8G0L7S1</accession>
<keyword evidence="2" id="KW-1185">Reference proteome</keyword>
<dbReference type="EMBL" id="CP075865">
    <property type="protein sequence ID" value="QYS97211.1"/>
    <property type="molecule type" value="Genomic_DNA"/>
</dbReference>
<organism evidence="1 2">
    <name type="scientific">Trichoderma simmonsii</name>
    <dbReference type="NCBI Taxonomy" id="1491479"/>
    <lineage>
        <taxon>Eukaryota</taxon>
        <taxon>Fungi</taxon>
        <taxon>Dikarya</taxon>
        <taxon>Ascomycota</taxon>
        <taxon>Pezizomycotina</taxon>
        <taxon>Sordariomycetes</taxon>
        <taxon>Hypocreomycetidae</taxon>
        <taxon>Hypocreales</taxon>
        <taxon>Hypocreaceae</taxon>
        <taxon>Trichoderma</taxon>
    </lineage>
</organism>
<dbReference type="Proteomes" id="UP000826661">
    <property type="component" value="Chromosome II"/>
</dbReference>
<evidence type="ECO:0000313" key="2">
    <source>
        <dbReference type="Proteomes" id="UP000826661"/>
    </source>
</evidence>
<gene>
    <name evidence="1" type="ORF">H0G86_004443</name>
</gene>
<protein>
    <submittedName>
        <fullName evidence="1">Uncharacterized protein</fullName>
    </submittedName>
</protein>
<name>A0A8G0L7S1_9HYPO</name>
<reference evidence="1 2" key="1">
    <citation type="journal article" date="2021" name="BMC Genomics">
        <title>Telomere-to-telomere genome assembly of asparaginase-producing Trichoderma simmonsii.</title>
        <authorList>
            <person name="Chung D."/>
            <person name="Kwon Y.M."/>
            <person name="Yang Y."/>
        </authorList>
    </citation>
    <scope>NUCLEOTIDE SEQUENCE [LARGE SCALE GENOMIC DNA]</scope>
    <source>
        <strain evidence="1 2">GH-Sj1</strain>
    </source>
</reference>
<dbReference type="AlphaFoldDB" id="A0A8G0L7S1"/>
<sequence>MNGRLLKGITDLGGYLKKLMILPKGPCCRTPRGSLQWHMLEWDLYLSPQDDGRSISYFELIKEALREMQDAFETCTREYELYPEPKLKVIIMELYTESFSGMAIVLKALQEKSKVWTQGRNTQILKDTIAKIRRSSQKVMKEVEYLQRRELRQAHLRLREINRKQDQVIRALEEQKKILISMQEEQKALNLINDHQKVVQTLQQLLAKFPPPAAVGASMGE</sequence>
<proteinExistence type="predicted"/>